<sequence length="775" mass="83171">MLEISGGGYEAPRVIHSVYSSGSPAAFTPDDYEMFEAITADADEDDSHLIGSGFGPADAYGWAEVYRRVIGSALNQVADYPPDEVDTSVIGSALTVAGGLKPDDIDDGMFGTVFAEAPALESDDVDTSEIGLAAVPDTTSVPPSFPVADTPVTPGGVNADESDVHATETTDTSDAPGGVPGVAAAVEASRTVEPDEVVPQESSAVETVSMLTTSMSASTEDTAPSKTGSERDSSECDGRCTDMVAEVRHAVGEDPPTANEGKRVAFVAAREVTDAAEAPLPVVVEQPDEWPIGPVTPNTWQRRVGSLLGRLMRLPGIDLDDELLHGLESPHDLDPYSALQDLHRLLTRKLGRDCLQWAGQYHDPLQRMGVACLWRSLDDVVLQVEQHLEYSGRLNWRELGDRGPATQPEKHDFAHPGKSIKVEVFAPAQRMAKVGRGSWGSARELNVSHSRCVLVGSGGQIDAHRRFEITQARVKRGDLDRYIRASARWVENRLRAGGAGLTFDNYRRFVRGLHTPVAGSVDPARVQSVARTMGCVDRIAIRRCHKVSIGSYNVIRDVQVVRVRKADMSMARLIRYDRVARSLYELIHAGRNDDSLGNSLRKTLGDLDGTARLGATFPEGAIALSGAAGRVRGGLVAAGNGNSVSVRSEVARFNTASAPRAHLRRTERSALDARIRVIGRAGADAALKRTLQSRDLVSPDGQPAAGDDARESRTAIRRRRIGPLTRTASDGARQALSSAGLPDKAVKKAIADFHTEIESAVHQAVAEVDWHTNSL</sequence>
<evidence type="ECO:0000256" key="1">
    <source>
        <dbReference type="SAM" id="MobiDB-lite"/>
    </source>
</evidence>
<evidence type="ECO:0000313" key="3">
    <source>
        <dbReference type="Proteomes" id="UP000619260"/>
    </source>
</evidence>
<dbReference type="AlphaFoldDB" id="A0A8J3YSD8"/>
<proteinExistence type="predicted"/>
<gene>
    <name evidence="2" type="ORF">Val02_66580</name>
</gene>
<feature type="compositionally biased region" description="Polar residues" evidence="1">
    <location>
        <begin position="214"/>
        <end position="227"/>
    </location>
</feature>
<name>A0A8J3YSD8_9ACTN</name>
<evidence type="ECO:0000313" key="2">
    <source>
        <dbReference type="EMBL" id="GIJ49772.1"/>
    </source>
</evidence>
<organism evidence="2 3">
    <name type="scientific">Virgisporangium aliadipatigenens</name>
    <dbReference type="NCBI Taxonomy" id="741659"/>
    <lineage>
        <taxon>Bacteria</taxon>
        <taxon>Bacillati</taxon>
        <taxon>Actinomycetota</taxon>
        <taxon>Actinomycetes</taxon>
        <taxon>Micromonosporales</taxon>
        <taxon>Micromonosporaceae</taxon>
        <taxon>Virgisporangium</taxon>
    </lineage>
</organism>
<accession>A0A8J3YSD8</accession>
<dbReference type="RefSeq" id="WP_203903225.1">
    <property type="nucleotide sequence ID" value="NZ_BOPF01000030.1"/>
</dbReference>
<dbReference type="Proteomes" id="UP000619260">
    <property type="component" value="Unassembled WGS sequence"/>
</dbReference>
<feature type="region of interest" description="Disordered" evidence="1">
    <location>
        <begin position="214"/>
        <end position="237"/>
    </location>
</feature>
<dbReference type="EMBL" id="BOPF01000030">
    <property type="protein sequence ID" value="GIJ49772.1"/>
    <property type="molecule type" value="Genomic_DNA"/>
</dbReference>
<feature type="region of interest" description="Disordered" evidence="1">
    <location>
        <begin position="694"/>
        <end position="713"/>
    </location>
</feature>
<comment type="caution">
    <text evidence="2">The sequence shown here is derived from an EMBL/GenBank/DDBJ whole genome shotgun (WGS) entry which is preliminary data.</text>
</comment>
<feature type="region of interest" description="Disordered" evidence="1">
    <location>
        <begin position="135"/>
        <end position="181"/>
    </location>
</feature>
<keyword evidence="3" id="KW-1185">Reference proteome</keyword>
<reference evidence="2" key="1">
    <citation type="submission" date="2021-01" db="EMBL/GenBank/DDBJ databases">
        <title>Whole genome shotgun sequence of Virgisporangium aliadipatigenens NBRC 105644.</title>
        <authorList>
            <person name="Komaki H."/>
            <person name="Tamura T."/>
        </authorList>
    </citation>
    <scope>NUCLEOTIDE SEQUENCE</scope>
    <source>
        <strain evidence="2">NBRC 105644</strain>
    </source>
</reference>
<feature type="compositionally biased region" description="Basic and acidic residues" evidence="1">
    <location>
        <begin position="228"/>
        <end position="237"/>
    </location>
</feature>
<protein>
    <submittedName>
        <fullName evidence="2">Uncharacterized protein</fullName>
    </submittedName>
</protein>